<sequence length="622" mass="67548">MSHTATRLRNIAPPMVSPMWSGCSIRNGLPCSSATGTTPQPGRDAISRKPCRPHPASCNHSQTSKKQGNVPFDQQTLIVLNPMHLNRRHFLQQLGVGALTLGAATSGLANASSGLYSLFSPARALKLPRGLPGANGVNAAKLLDFVKAVESANLNLHSVMVLRHGKVVSEGWWAPYAPELKHTLYSLSKSFTSTAVGMAVAEGKLTVDDKVISFFKDDLPATVSENLAAMRVKDLLTMSTGHDTEPTGKMRTDGNTNWPKAFLAHPVEHKPGTHFVYNSGATYMLSAIVQKLTGQPVLTYLKPRLFAPLGIEGADWEVDPKGVNVGGWGLRVKTEDIAKFGQLYLQKGVWNGKRLLPEAWINDATRYEVMSAGGKRKAEENDWLQGYGYQFWRCRHDAYRGDGAYGQYCIVMPKQDAVIAITSETGDMQAVLDAVWDHILPAMDGAGSADAKPLTQTLSQLAVLLPVQEGRSSLASTISGQTYAFADNSLKAQSASLTFGKDGVIFKLHDDRGDHQVLCGINRWATSDSTFSAMPLKLVETPVPGETKTRVAGTGGWQDANTFVMTWRFIETAHYETVTCQFGADNTLSVAFESSLAKLTKTKDKRPVLQGKLRESVGMKKA</sequence>
<feature type="compositionally biased region" description="Polar residues" evidence="1">
    <location>
        <begin position="58"/>
        <end position="70"/>
    </location>
</feature>
<name>I0K5V2_9BACT</name>
<evidence type="ECO:0000313" key="3">
    <source>
        <dbReference type="EMBL" id="CCG99505.1"/>
    </source>
</evidence>
<dbReference type="EMBL" id="HE796683">
    <property type="protein sequence ID" value="CCG99505.1"/>
    <property type="molecule type" value="Genomic_DNA"/>
</dbReference>
<dbReference type="AlphaFoldDB" id="I0K5V2"/>
<reference evidence="3 4" key="1">
    <citation type="journal article" date="2012" name="J. Bacteriol.">
        <title>Genome Sequence of Fibrella aestuarina BUZ 2T, a Filamentous Marine Bacterium.</title>
        <authorList>
            <person name="Filippini M."/>
            <person name="Qi W."/>
            <person name="Blom J."/>
            <person name="Goesmann A."/>
            <person name="Smits T.H."/>
            <person name="Bagheri H.C."/>
        </authorList>
    </citation>
    <scope>NUCLEOTIDE SEQUENCE [LARGE SCALE GENOMIC DNA]</scope>
    <source>
        <strain evidence="4">BUZ 2T</strain>
    </source>
</reference>
<dbReference type="InterPro" id="IPR050789">
    <property type="entry name" value="Diverse_Enzym_Activities"/>
</dbReference>
<keyword evidence="3" id="KW-0378">Hydrolase</keyword>
<dbReference type="InterPro" id="IPR019546">
    <property type="entry name" value="TAT_signal_bac_arc"/>
</dbReference>
<dbReference type="HOGENOM" id="CLU_030169_3_1_10"/>
<feature type="region of interest" description="Disordered" evidence="1">
    <location>
        <begin position="32"/>
        <end position="70"/>
    </location>
</feature>
<dbReference type="PATRIC" id="fig|1166018.3.peg.3228"/>
<evidence type="ECO:0000259" key="2">
    <source>
        <dbReference type="Pfam" id="PF00144"/>
    </source>
</evidence>
<proteinExistence type="predicted"/>
<protein>
    <submittedName>
        <fullName evidence="3">6-aminohexanoate-dimer hydrolase</fullName>
    </submittedName>
</protein>
<dbReference type="Gene3D" id="3.40.710.10">
    <property type="entry name" value="DD-peptidase/beta-lactamase superfamily"/>
    <property type="match status" value="1"/>
</dbReference>
<dbReference type="PANTHER" id="PTHR43283">
    <property type="entry name" value="BETA-LACTAMASE-RELATED"/>
    <property type="match status" value="1"/>
</dbReference>
<evidence type="ECO:0000256" key="1">
    <source>
        <dbReference type="SAM" id="MobiDB-lite"/>
    </source>
</evidence>
<keyword evidence="4" id="KW-1185">Reference proteome</keyword>
<dbReference type="NCBIfam" id="TIGR01409">
    <property type="entry name" value="TAT_signal_seq"/>
    <property type="match status" value="1"/>
</dbReference>
<dbReference type="InterPro" id="IPR012338">
    <property type="entry name" value="Beta-lactam/transpept-like"/>
</dbReference>
<dbReference type="Pfam" id="PF00144">
    <property type="entry name" value="Beta-lactamase"/>
    <property type="match status" value="1"/>
</dbReference>
<dbReference type="KEGG" id="fae:FAES_1495"/>
<feature type="domain" description="Beta-lactamase-related" evidence="2">
    <location>
        <begin position="158"/>
        <end position="427"/>
    </location>
</feature>
<dbReference type="eggNOG" id="COG1680">
    <property type="taxonomic scope" value="Bacteria"/>
</dbReference>
<evidence type="ECO:0000313" key="4">
    <source>
        <dbReference type="Proteomes" id="UP000011058"/>
    </source>
</evidence>
<dbReference type="STRING" id="1166018.FAES_1495"/>
<dbReference type="PANTHER" id="PTHR43283:SF7">
    <property type="entry name" value="BETA-LACTAMASE-RELATED DOMAIN-CONTAINING PROTEIN"/>
    <property type="match status" value="1"/>
</dbReference>
<organism evidence="3 4">
    <name type="scientific">Fibrella aestuarina BUZ 2</name>
    <dbReference type="NCBI Taxonomy" id="1166018"/>
    <lineage>
        <taxon>Bacteria</taxon>
        <taxon>Pseudomonadati</taxon>
        <taxon>Bacteroidota</taxon>
        <taxon>Cytophagia</taxon>
        <taxon>Cytophagales</taxon>
        <taxon>Spirosomataceae</taxon>
        <taxon>Fibrella</taxon>
    </lineage>
</organism>
<dbReference type="GO" id="GO:0016787">
    <property type="term" value="F:hydrolase activity"/>
    <property type="evidence" value="ECO:0007669"/>
    <property type="project" value="UniProtKB-KW"/>
</dbReference>
<dbReference type="PROSITE" id="PS51257">
    <property type="entry name" value="PROKAR_LIPOPROTEIN"/>
    <property type="match status" value="1"/>
</dbReference>
<gene>
    <name evidence="3" type="primary">nylB</name>
    <name evidence="3" type="ORF">FAES_1495</name>
</gene>
<accession>I0K5V2</accession>
<dbReference type="Proteomes" id="UP000011058">
    <property type="component" value="Chromosome"/>
</dbReference>
<dbReference type="SUPFAM" id="SSF56601">
    <property type="entry name" value="beta-lactamase/transpeptidase-like"/>
    <property type="match status" value="1"/>
</dbReference>
<dbReference type="InterPro" id="IPR001466">
    <property type="entry name" value="Beta-lactam-related"/>
</dbReference>